<accession>A0ABU6HBU4</accession>
<evidence type="ECO:0000313" key="5">
    <source>
        <dbReference type="Proteomes" id="UP001348149"/>
    </source>
</evidence>
<dbReference type="PROSITE" id="PS51186">
    <property type="entry name" value="GNAT"/>
    <property type="match status" value="1"/>
</dbReference>
<organism evidence="4 5">
    <name type="scientific">Mesobacterium hydrothermale</name>
    <dbReference type="NCBI Taxonomy" id="3111907"/>
    <lineage>
        <taxon>Bacteria</taxon>
        <taxon>Pseudomonadati</taxon>
        <taxon>Pseudomonadota</taxon>
        <taxon>Alphaproteobacteria</taxon>
        <taxon>Rhodobacterales</taxon>
        <taxon>Roseobacteraceae</taxon>
        <taxon>Mesobacterium</taxon>
    </lineage>
</organism>
<feature type="domain" description="N-acetyltransferase" evidence="3">
    <location>
        <begin position="3"/>
        <end position="152"/>
    </location>
</feature>
<keyword evidence="2" id="KW-0012">Acyltransferase</keyword>
<proteinExistence type="predicted"/>
<dbReference type="InterPro" id="IPR000182">
    <property type="entry name" value="GNAT_dom"/>
</dbReference>
<dbReference type="Proteomes" id="UP001348149">
    <property type="component" value="Unassembled WGS sequence"/>
</dbReference>
<dbReference type="Gene3D" id="3.40.630.30">
    <property type="match status" value="1"/>
</dbReference>
<dbReference type="EMBL" id="JAYLLH010000001">
    <property type="protein sequence ID" value="MEC3859721.1"/>
    <property type="molecule type" value="Genomic_DNA"/>
</dbReference>
<gene>
    <name evidence="4" type="ORF">VK792_00370</name>
</gene>
<name>A0ABU6HBU4_9RHOB</name>
<dbReference type="SUPFAM" id="SSF55729">
    <property type="entry name" value="Acyl-CoA N-acyltransferases (Nat)"/>
    <property type="match status" value="1"/>
</dbReference>
<evidence type="ECO:0000256" key="1">
    <source>
        <dbReference type="ARBA" id="ARBA00022679"/>
    </source>
</evidence>
<evidence type="ECO:0000259" key="3">
    <source>
        <dbReference type="PROSITE" id="PS51186"/>
    </source>
</evidence>
<reference evidence="4 5" key="1">
    <citation type="submission" date="2024-01" db="EMBL/GenBank/DDBJ databases">
        <title>Mesobacterium rodlantinim sp. nov., isolated from shallow sea hydrothermal systems off Kueishantao Island.</title>
        <authorList>
            <person name="Su Z."/>
            <person name="Tang K."/>
        </authorList>
    </citation>
    <scope>NUCLEOTIDE SEQUENCE [LARGE SCALE GENOMIC DNA]</scope>
    <source>
        <strain evidence="4 5">TK19101</strain>
    </source>
</reference>
<dbReference type="PANTHER" id="PTHR43877:SF2">
    <property type="entry name" value="AMINOALKYLPHOSPHONATE N-ACETYLTRANSFERASE-RELATED"/>
    <property type="match status" value="1"/>
</dbReference>
<dbReference type="CDD" id="cd04301">
    <property type="entry name" value="NAT_SF"/>
    <property type="match status" value="1"/>
</dbReference>
<dbReference type="InterPro" id="IPR016181">
    <property type="entry name" value="Acyl_CoA_acyltransferase"/>
</dbReference>
<protein>
    <submittedName>
        <fullName evidence="4">GNAT family N-acetyltransferase</fullName>
    </submittedName>
</protein>
<evidence type="ECO:0000313" key="4">
    <source>
        <dbReference type="EMBL" id="MEC3859721.1"/>
    </source>
</evidence>
<keyword evidence="5" id="KW-1185">Reference proteome</keyword>
<dbReference type="PANTHER" id="PTHR43877">
    <property type="entry name" value="AMINOALKYLPHOSPHONATE N-ACETYLTRANSFERASE-RELATED-RELATED"/>
    <property type="match status" value="1"/>
</dbReference>
<dbReference type="RefSeq" id="WP_326295175.1">
    <property type="nucleotide sequence ID" value="NZ_JAYLLH010000001.1"/>
</dbReference>
<sequence>MTVTIRKADPAEPQATALLQASHALMRLLFPPEDNYFLEIEELRVPSITFLVAEGPDGVVLGTGALARKDGYAEVKSMFVAPEARGQGVAAKVLHALEQLARDEDVAVMRLETGTLLDAAHRLYERHGFVARGPFGDYTESASSLFFEKSLRG</sequence>
<dbReference type="Pfam" id="PF00583">
    <property type="entry name" value="Acetyltransf_1"/>
    <property type="match status" value="1"/>
</dbReference>
<dbReference type="InterPro" id="IPR050832">
    <property type="entry name" value="Bact_Acetyltransf"/>
</dbReference>
<comment type="caution">
    <text evidence="4">The sequence shown here is derived from an EMBL/GenBank/DDBJ whole genome shotgun (WGS) entry which is preliminary data.</text>
</comment>
<evidence type="ECO:0000256" key="2">
    <source>
        <dbReference type="ARBA" id="ARBA00023315"/>
    </source>
</evidence>
<keyword evidence="1" id="KW-0808">Transferase</keyword>